<dbReference type="GO" id="GO:0005524">
    <property type="term" value="F:ATP binding"/>
    <property type="evidence" value="ECO:0007669"/>
    <property type="project" value="InterPro"/>
</dbReference>
<dbReference type="Gene3D" id="1.10.510.10">
    <property type="entry name" value="Transferase(Phosphotransferase) domain 1"/>
    <property type="match status" value="1"/>
</dbReference>
<organism evidence="2 3">
    <name type="scientific">Endocarpon pusillum</name>
    <dbReference type="NCBI Taxonomy" id="364733"/>
    <lineage>
        <taxon>Eukaryota</taxon>
        <taxon>Fungi</taxon>
        <taxon>Dikarya</taxon>
        <taxon>Ascomycota</taxon>
        <taxon>Pezizomycotina</taxon>
        <taxon>Eurotiomycetes</taxon>
        <taxon>Chaetothyriomycetidae</taxon>
        <taxon>Verrucariales</taxon>
        <taxon>Verrucariaceae</taxon>
        <taxon>Endocarpon</taxon>
    </lineage>
</organism>
<comment type="caution">
    <text evidence="2">The sequence shown here is derived from an EMBL/GenBank/DDBJ whole genome shotgun (WGS) entry which is preliminary data.</text>
</comment>
<evidence type="ECO:0000313" key="2">
    <source>
        <dbReference type="EMBL" id="KAF7510470.1"/>
    </source>
</evidence>
<dbReference type="EMBL" id="JAACFV010000029">
    <property type="protein sequence ID" value="KAF7510470.1"/>
    <property type="molecule type" value="Genomic_DNA"/>
</dbReference>
<reference evidence="2" key="1">
    <citation type="submission" date="2020-02" db="EMBL/GenBank/DDBJ databases">
        <authorList>
            <person name="Palmer J.M."/>
        </authorList>
    </citation>
    <scope>NUCLEOTIDE SEQUENCE</scope>
    <source>
        <strain evidence="2">EPUS1.4</strain>
        <tissue evidence="2">Thallus</tissue>
    </source>
</reference>
<gene>
    <name evidence="2" type="ORF">GJ744_006316</name>
</gene>
<accession>A0A8H7ASR3</accession>
<evidence type="ECO:0000313" key="3">
    <source>
        <dbReference type="Proteomes" id="UP000606974"/>
    </source>
</evidence>
<dbReference type="OrthoDB" id="1911848at2759"/>
<dbReference type="GO" id="GO:0004672">
    <property type="term" value="F:protein kinase activity"/>
    <property type="evidence" value="ECO:0007669"/>
    <property type="project" value="InterPro"/>
</dbReference>
<dbReference type="Proteomes" id="UP000606974">
    <property type="component" value="Unassembled WGS sequence"/>
</dbReference>
<keyword evidence="3" id="KW-1185">Reference proteome</keyword>
<dbReference type="AlphaFoldDB" id="A0A8H7ASR3"/>
<dbReference type="PROSITE" id="PS50011">
    <property type="entry name" value="PROTEIN_KINASE_DOM"/>
    <property type="match status" value="1"/>
</dbReference>
<dbReference type="PANTHER" id="PTHR37542:SF1">
    <property type="entry name" value="PRION-INHIBITION AND PROPAGATION HELO DOMAIN-CONTAINING PROTEIN"/>
    <property type="match status" value="1"/>
</dbReference>
<protein>
    <recommendedName>
        <fullName evidence="1">Protein kinase domain-containing protein</fullName>
    </recommendedName>
</protein>
<dbReference type="InterPro" id="IPR000719">
    <property type="entry name" value="Prot_kinase_dom"/>
</dbReference>
<proteinExistence type="predicted"/>
<sequence length="514" mass="58813">MEVAGLGLGIFAATDLCIKYGRILVEKYATFKGAEAEIDERILYVQSHWKRTAIQLDFIIRIWKDLDEEHQTIQTRILQVLNGKLSIAISKLEDLYIKESDNQTSERQLMKRKKLKYVLIKRYLDESIEDLASWQKMFDPSWFLILKVSSILIDKELSTNGSAVSSLTGAYSVRDALREHPLGNVHVFLPKDEFEKARMREIPFASARCMQRAGSDKWLVVDCIPCHLETDISLLTKDVRELARKLSSVDPLTFGILRCRGVVRVMEPSSGRPSSFNFIFQVPNTLGDEPRSLRAYLSSDRGHTLTDRFRIAKQLAKSVSYVHTLGFVHKNIRPETVLGFQTKESGADWFFLVGFEKMRTADGRTQWLGDSPWEKNLYRHPHRQGLKPEDIYTMQHDIYSLGVCLLEVGLWRSFLLYEDSATAPLPAPALGIALDGPEFKKPILIKEHLVALARRDLPKRMGERYEEIVVNCLTCLDQDNADFGDQSEFEDRDGVLIGVKYIEKILLKLDEIVV</sequence>
<evidence type="ECO:0000259" key="1">
    <source>
        <dbReference type="PROSITE" id="PS50011"/>
    </source>
</evidence>
<dbReference type="InterPro" id="IPR011009">
    <property type="entry name" value="Kinase-like_dom_sf"/>
</dbReference>
<name>A0A8H7ASR3_9EURO</name>
<feature type="domain" description="Protein kinase" evidence="1">
    <location>
        <begin position="171"/>
        <end position="496"/>
    </location>
</feature>
<dbReference type="SUPFAM" id="SSF56112">
    <property type="entry name" value="Protein kinase-like (PK-like)"/>
    <property type="match status" value="1"/>
</dbReference>
<dbReference type="PANTHER" id="PTHR37542">
    <property type="entry name" value="HELO DOMAIN-CONTAINING PROTEIN-RELATED"/>
    <property type="match status" value="1"/>
</dbReference>